<evidence type="ECO:0000256" key="1">
    <source>
        <dbReference type="SAM" id="Phobius"/>
    </source>
</evidence>
<sequence>QCELCAPVFAQNNGTVYPAKQDFGTNKITDFAKVNVLQDVTTQNTLHVRASFTIQGRSVNRAMMAKRVMALFMVATEENITKKNKSKVGAAVVWLIAAVLVAVAVLSVIHREDSVCTLFCPSTRIEKPDGTCGPPFLDLIVSKFKIHLHFMLTPNIHEHILRCGQKT</sequence>
<feature type="non-terminal residue" evidence="2">
    <location>
        <position position="1"/>
    </location>
</feature>
<keyword evidence="1" id="KW-0812">Transmembrane</keyword>
<evidence type="ECO:0000313" key="2">
    <source>
        <dbReference type="EMBL" id="WAR16724.1"/>
    </source>
</evidence>
<accession>A0ABY7F5T0</accession>
<gene>
    <name evidence="2" type="ORF">MAR_031318</name>
</gene>
<feature type="transmembrane region" description="Helical" evidence="1">
    <location>
        <begin position="88"/>
        <end position="109"/>
    </location>
</feature>
<name>A0ABY7F5T0_MYAAR</name>
<dbReference type="EMBL" id="CP111021">
    <property type="protein sequence ID" value="WAR16724.1"/>
    <property type="molecule type" value="Genomic_DNA"/>
</dbReference>
<organism evidence="2 3">
    <name type="scientific">Mya arenaria</name>
    <name type="common">Soft-shell clam</name>
    <dbReference type="NCBI Taxonomy" id="6604"/>
    <lineage>
        <taxon>Eukaryota</taxon>
        <taxon>Metazoa</taxon>
        <taxon>Spiralia</taxon>
        <taxon>Lophotrochozoa</taxon>
        <taxon>Mollusca</taxon>
        <taxon>Bivalvia</taxon>
        <taxon>Autobranchia</taxon>
        <taxon>Heteroconchia</taxon>
        <taxon>Euheterodonta</taxon>
        <taxon>Imparidentia</taxon>
        <taxon>Neoheterodontei</taxon>
        <taxon>Myida</taxon>
        <taxon>Myoidea</taxon>
        <taxon>Myidae</taxon>
        <taxon>Mya</taxon>
    </lineage>
</organism>
<dbReference type="Proteomes" id="UP001164746">
    <property type="component" value="Chromosome 10"/>
</dbReference>
<keyword evidence="1" id="KW-0472">Membrane</keyword>
<reference evidence="2" key="1">
    <citation type="submission" date="2022-11" db="EMBL/GenBank/DDBJ databases">
        <title>Centuries of genome instability and evolution in soft-shell clam transmissible cancer (bioRxiv).</title>
        <authorList>
            <person name="Hart S.F.M."/>
            <person name="Yonemitsu M.A."/>
            <person name="Giersch R.M."/>
            <person name="Beal B.F."/>
            <person name="Arriagada G."/>
            <person name="Davis B.W."/>
            <person name="Ostrander E.A."/>
            <person name="Goff S.P."/>
            <person name="Metzger M.J."/>
        </authorList>
    </citation>
    <scope>NUCLEOTIDE SEQUENCE</scope>
    <source>
        <strain evidence="2">MELC-2E11</strain>
        <tissue evidence="2">Siphon/mantle</tissue>
    </source>
</reference>
<evidence type="ECO:0000313" key="3">
    <source>
        <dbReference type="Proteomes" id="UP001164746"/>
    </source>
</evidence>
<protein>
    <submittedName>
        <fullName evidence="2">Uncharacterized protein</fullName>
    </submittedName>
</protein>
<keyword evidence="3" id="KW-1185">Reference proteome</keyword>
<keyword evidence="1" id="KW-1133">Transmembrane helix</keyword>
<proteinExistence type="predicted"/>